<proteinExistence type="predicted"/>
<dbReference type="EMBL" id="GEMB01005749">
    <property type="protein sequence ID" value="JAR97573.1"/>
    <property type="molecule type" value="Transcribed_RNA"/>
</dbReference>
<dbReference type="AlphaFoldDB" id="A0A161M408"/>
<accession>A0A161M408</accession>
<organism evidence="1">
    <name type="scientific">Triatoma infestans</name>
    <name type="common">Assassin bug</name>
    <dbReference type="NCBI Taxonomy" id="30076"/>
    <lineage>
        <taxon>Eukaryota</taxon>
        <taxon>Metazoa</taxon>
        <taxon>Ecdysozoa</taxon>
        <taxon>Arthropoda</taxon>
        <taxon>Hexapoda</taxon>
        <taxon>Insecta</taxon>
        <taxon>Pterygota</taxon>
        <taxon>Neoptera</taxon>
        <taxon>Paraneoptera</taxon>
        <taxon>Hemiptera</taxon>
        <taxon>Heteroptera</taxon>
        <taxon>Panheteroptera</taxon>
        <taxon>Cimicomorpha</taxon>
        <taxon>Reduviidae</taxon>
        <taxon>Triatominae</taxon>
        <taxon>Triatoma</taxon>
    </lineage>
</organism>
<reference evidence="1" key="2">
    <citation type="journal article" date="2017" name="J. Med. Entomol.">
        <title>Transcriptome Analysis of the Triatoma infestans (Hemiptera: Reduviidae) Integument.</title>
        <authorList>
            <person name="Calderon-Fernandez G.M."/>
            <person name="Moriconi D.E."/>
            <person name="Dulbecco A.B."/>
            <person name="Juarez M.P."/>
        </authorList>
    </citation>
    <scope>NUCLEOTIDE SEQUENCE</scope>
    <source>
        <strain evidence="1">Int1</strain>
        <tissue evidence="1">Integument</tissue>
    </source>
</reference>
<name>A0A161M408_TRIIF</name>
<reference evidence="1" key="1">
    <citation type="submission" date="2016-04" db="EMBL/GenBank/DDBJ databases">
        <authorList>
            <person name="Calderon-Fernandez G.M.Sr."/>
        </authorList>
    </citation>
    <scope>NUCLEOTIDE SEQUENCE</scope>
    <source>
        <strain evidence="1">Int1</strain>
        <tissue evidence="1">Integument</tissue>
    </source>
</reference>
<sequence length="23" mass="2810">MKELIYQLTQLLLSLYLVRLRAM</sequence>
<evidence type="ECO:0000313" key="1">
    <source>
        <dbReference type="EMBL" id="JAR97573.1"/>
    </source>
</evidence>
<protein>
    <submittedName>
        <fullName evidence="1">Hbs1-like protein</fullName>
    </submittedName>
</protein>